<gene>
    <name evidence="1" type="ORF">METZ01_LOCUS421883</name>
</gene>
<dbReference type="AlphaFoldDB" id="A0A382XDW4"/>
<protein>
    <submittedName>
        <fullName evidence="1">Uncharacterized protein</fullName>
    </submittedName>
</protein>
<sequence>MFDTSLLNLNDSECFGEVKFKL</sequence>
<evidence type="ECO:0000313" key="1">
    <source>
        <dbReference type="EMBL" id="SVD69029.1"/>
    </source>
</evidence>
<accession>A0A382XDW4</accession>
<organism evidence="1">
    <name type="scientific">marine metagenome</name>
    <dbReference type="NCBI Taxonomy" id="408172"/>
    <lineage>
        <taxon>unclassified sequences</taxon>
        <taxon>metagenomes</taxon>
        <taxon>ecological metagenomes</taxon>
    </lineage>
</organism>
<name>A0A382XDW4_9ZZZZ</name>
<reference evidence="1" key="1">
    <citation type="submission" date="2018-05" db="EMBL/GenBank/DDBJ databases">
        <authorList>
            <person name="Lanie J.A."/>
            <person name="Ng W.-L."/>
            <person name="Kazmierczak K.M."/>
            <person name="Andrzejewski T.M."/>
            <person name="Davidsen T.M."/>
            <person name="Wayne K.J."/>
            <person name="Tettelin H."/>
            <person name="Glass J.I."/>
            <person name="Rusch D."/>
            <person name="Podicherti R."/>
            <person name="Tsui H.-C.T."/>
            <person name="Winkler M.E."/>
        </authorList>
    </citation>
    <scope>NUCLEOTIDE SEQUENCE</scope>
</reference>
<proteinExistence type="predicted"/>
<dbReference type="EMBL" id="UINC01166852">
    <property type="protein sequence ID" value="SVD69029.1"/>
    <property type="molecule type" value="Genomic_DNA"/>
</dbReference>